<feature type="compositionally biased region" description="Polar residues" evidence="5">
    <location>
        <begin position="869"/>
        <end position="878"/>
    </location>
</feature>
<dbReference type="Gene3D" id="3.30.200.20">
    <property type="entry name" value="Phosphorylase Kinase, domain 1"/>
    <property type="match status" value="1"/>
</dbReference>
<sequence length="1454" mass="170254">MTSIERNVIQYIMINAVDANINNLNSITNLGSFFNAQVVQLDFSYCENAIVQSNQQQYIKFGQQQCQIGYCDGEICDNCISEKDYCTSCINNSYLYKGGVCISQDQCESQFNYFSLENEKLCIKCIIQDCKQCSAYDECEICNDGLFLENHVCVESCPDRKYEKDNICIECPNFCANCQNIQGKPFCTKCDTQYVLQDGECREHCKEGYYQKNQICEECPASFCKSCDSSGMCLECQPNFEYQQDSNFCKAICNDYYQFYDQMDNECKPCQQGCKQCKDLSTCVLCQDNFKYVLQSGICSNWCDKTYQFVSIINEQAYCMNCDKNCQGCENQSDNCKDCYYPKVLNQNNKCVENCDVGYYKDVQNKQCVICMKNCLKCTSKEKCLTCQQKGFFLNDQNQCKECHKSCETCYGPNTDNCIVCSGDLKFQDNMCKQECDQGYEYDKNIEQCYLIENKEEDTIQKIKPQQSDLQIQLYSENMSNQNFEKQMILSHNQNAEAKTNEKENPFHEYHNLYNQDLLSNNNTIQLKLDQQNAATSNFIAKIETVDQSYYRKRFEKIRKLGQGTFGVVDSYYDHQFQRCVAIKKIKFTDENSIIFQQGTKEAEALETANYYCPNVIKIYSCFILQKQYNDDKMNSSVTSINQQLIQSAQNNNLGNSSYYNNNQNLGKCNLLVTSDIQQQHYKINYKNQVQDKSLNLNIKSESKIKKLDQQILNSEEFNRQFDYHKKTLNPIQNDILGTSDELEPQFMKNTNIYNNQYLSENKCINNKIIQKYEQGQNSRIQENVHSENQDNTIQRISLNDEKSFKLDYNDQQKLFKKKLLRSDKLQNNQIQFAQSSTYIKNEQKQNYDIQKSKSNEEKFQLFEKKKTQQNNESQAQKLSRRNKKQIQQYFQPHQLQINNSFNSQDTSYYNMTQNESIQDQTKIKAIANKNRNQFLNQNQNKINKCQLLSSDDIQQNLDTKNTLNLEVEKDKQNQLQNQQITNKINNNFNNIDLKQNYQGNVKEDLSKNINVLSSSGISNQKYKLYLNDSKKLGNSGEIGQKNIEKLYEQKYISQQINEENYHNKSYFNDSDSQKKQQQYQKNTIDNNYIESQNDTIDQINAQNINKQHQFPKFKHKSNAQLQIQYANSIYDIDDGQDSSQLKSENTINDDTINTIDNQDNFYNTSIENQNQIQNYDYQSNNTLQDGQNQILKDSNQQQKPQFFQQNEQKQCQDEQNQINNKNNEVEIEFLQQKENYNKMSKQIIQSNIKQLMLVLELADHSLFDQIQYKRQNKLKFTSFELNNLFQHIIPTIQILHQTLGLAHRDIKPQNILFVNNQYKICDMGVAKSIEATRYITNNHTFTGTLNYIAPEQKSNYILLLQNKSNNNNQYNVFKGDIFSLGLTFYEAITLESIVGLNDNQQKLENAVKNILMKTEEVDKKILYLCKQMLTWDKDERIDSCQLLNIFNYQNNKI</sequence>
<dbReference type="SMART" id="SM00220">
    <property type="entry name" value="S_TKc"/>
    <property type="match status" value="1"/>
</dbReference>
<dbReference type="Gene3D" id="1.10.510.10">
    <property type="entry name" value="Transferase(Phosphotransferase) domain 1"/>
    <property type="match status" value="1"/>
</dbReference>
<evidence type="ECO:0000256" key="4">
    <source>
        <dbReference type="ARBA" id="ARBA00022840"/>
    </source>
</evidence>
<dbReference type="InterPro" id="IPR000719">
    <property type="entry name" value="Prot_kinase_dom"/>
</dbReference>
<evidence type="ECO:0000259" key="6">
    <source>
        <dbReference type="PROSITE" id="PS50011"/>
    </source>
</evidence>
<dbReference type="PROSITE" id="PS50011">
    <property type="entry name" value="PROTEIN_KINASE_DOM"/>
    <property type="match status" value="1"/>
</dbReference>
<keyword evidence="1" id="KW-0808">Transferase</keyword>
<dbReference type="OrthoDB" id="69842at2759"/>
<dbReference type="CDD" id="cd00064">
    <property type="entry name" value="FU"/>
    <property type="match status" value="2"/>
</dbReference>
<dbReference type="InterPro" id="IPR009030">
    <property type="entry name" value="Growth_fac_rcpt_cys_sf"/>
</dbReference>
<evidence type="ECO:0000256" key="2">
    <source>
        <dbReference type="ARBA" id="ARBA00022741"/>
    </source>
</evidence>
<protein>
    <submittedName>
        <fullName evidence="7">Protein kinase-like domain</fullName>
    </submittedName>
</protein>
<reference evidence="7 8" key="1">
    <citation type="journal article" date="2015" name="Sci. Rep.">
        <title>Genome of the facultative scuticociliatosis pathogen Pseudocohnilembus persalinus provides insight into its virulence through horizontal gene transfer.</title>
        <authorList>
            <person name="Xiong J."/>
            <person name="Wang G."/>
            <person name="Cheng J."/>
            <person name="Tian M."/>
            <person name="Pan X."/>
            <person name="Warren A."/>
            <person name="Jiang C."/>
            <person name="Yuan D."/>
            <person name="Miao W."/>
        </authorList>
    </citation>
    <scope>NUCLEOTIDE SEQUENCE [LARGE SCALE GENOMIC DNA]</scope>
    <source>
        <strain evidence="7">36N120E</strain>
    </source>
</reference>
<dbReference type="PROSITE" id="PS00108">
    <property type="entry name" value="PROTEIN_KINASE_ST"/>
    <property type="match status" value="1"/>
</dbReference>
<dbReference type="Proteomes" id="UP000054937">
    <property type="component" value="Unassembled WGS sequence"/>
</dbReference>
<dbReference type="SUPFAM" id="SSF56112">
    <property type="entry name" value="Protein kinase-like (PK-like)"/>
    <property type="match status" value="1"/>
</dbReference>
<feature type="region of interest" description="Disordered" evidence="5">
    <location>
        <begin position="864"/>
        <end position="886"/>
    </location>
</feature>
<dbReference type="SMART" id="SM00261">
    <property type="entry name" value="FU"/>
    <property type="match status" value="8"/>
</dbReference>
<keyword evidence="2" id="KW-0547">Nucleotide-binding</keyword>
<keyword evidence="4" id="KW-0067">ATP-binding</keyword>
<gene>
    <name evidence="7" type="ORF">PPERSA_12056</name>
</gene>
<dbReference type="SUPFAM" id="SSF57184">
    <property type="entry name" value="Growth factor receptor domain"/>
    <property type="match status" value="3"/>
</dbReference>
<evidence type="ECO:0000256" key="3">
    <source>
        <dbReference type="ARBA" id="ARBA00022777"/>
    </source>
</evidence>
<organism evidence="7 8">
    <name type="scientific">Pseudocohnilembus persalinus</name>
    <name type="common">Ciliate</name>
    <dbReference type="NCBI Taxonomy" id="266149"/>
    <lineage>
        <taxon>Eukaryota</taxon>
        <taxon>Sar</taxon>
        <taxon>Alveolata</taxon>
        <taxon>Ciliophora</taxon>
        <taxon>Intramacronucleata</taxon>
        <taxon>Oligohymenophorea</taxon>
        <taxon>Scuticociliatia</taxon>
        <taxon>Philasterida</taxon>
        <taxon>Pseudocohnilembidae</taxon>
        <taxon>Pseudocohnilembus</taxon>
    </lineage>
</organism>
<dbReference type="PANTHER" id="PTHR43289:SF33">
    <property type="entry name" value="SERINE_THREONINE KINASE 31"/>
    <property type="match status" value="1"/>
</dbReference>
<dbReference type="GO" id="GO:0004674">
    <property type="term" value="F:protein serine/threonine kinase activity"/>
    <property type="evidence" value="ECO:0007669"/>
    <property type="project" value="TreeGrafter"/>
</dbReference>
<accession>A0A0V0R8V6</accession>
<name>A0A0V0R8V6_PSEPJ</name>
<evidence type="ECO:0000313" key="7">
    <source>
        <dbReference type="EMBL" id="KRX10932.1"/>
    </source>
</evidence>
<dbReference type="Pfam" id="PF00069">
    <property type="entry name" value="Pkinase"/>
    <property type="match status" value="1"/>
</dbReference>
<dbReference type="PANTHER" id="PTHR43289">
    <property type="entry name" value="MITOGEN-ACTIVATED PROTEIN KINASE KINASE KINASE 20-RELATED"/>
    <property type="match status" value="1"/>
</dbReference>
<dbReference type="Gene3D" id="2.10.220.10">
    <property type="entry name" value="Hormone Receptor, Insulin-like Growth Factor Receptor 1, Chain A, domain 2"/>
    <property type="match status" value="5"/>
</dbReference>
<feature type="domain" description="Protein kinase" evidence="6">
    <location>
        <begin position="1178"/>
        <end position="1454"/>
    </location>
</feature>
<dbReference type="InterPro" id="IPR006212">
    <property type="entry name" value="Furin_repeat"/>
</dbReference>
<keyword evidence="8" id="KW-1185">Reference proteome</keyword>
<dbReference type="GO" id="GO:0005524">
    <property type="term" value="F:ATP binding"/>
    <property type="evidence" value="ECO:0007669"/>
    <property type="project" value="UniProtKB-KW"/>
</dbReference>
<dbReference type="EMBL" id="LDAU01000013">
    <property type="protein sequence ID" value="KRX10932.1"/>
    <property type="molecule type" value="Genomic_DNA"/>
</dbReference>
<dbReference type="InterPro" id="IPR011009">
    <property type="entry name" value="Kinase-like_dom_sf"/>
</dbReference>
<dbReference type="InterPro" id="IPR008271">
    <property type="entry name" value="Ser/Thr_kinase_AS"/>
</dbReference>
<keyword evidence="3 7" id="KW-0418">Kinase</keyword>
<evidence type="ECO:0000256" key="5">
    <source>
        <dbReference type="SAM" id="MobiDB-lite"/>
    </source>
</evidence>
<evidence type="ECO:0000313" key="8">
    <source>
        <dbReference type="Proteomes" id="UP000054937"/>
    </source>
</evidence>
<dbReference type="InParanoid" id="A0A0V0R8V6"/>
<proteinExistence type="predicted"/>
<comment type="caution">
    <text evidence="7">The sequence shown here is derived from an EMBL/GenBank/DDBJ whole genome shotgun (WGS) entry which is preliminary data.</text>
</comment>
<evidence type="ECO:0000256" key="1">
    <source>
        <dbReference type="ARBA" id="ARBA00022679"/>
    </source>
</evidence>